<feature type="transmembrane region" description="Helical" evidence="1">
    <location>
        <begin position="399"/>
        <end position="424"/>
    </location>
</feature>
<feature type="transmembrane region" description="Helical" evidence="1">
    <location>
        <begin position="82"/>
        <end position="99"/>
    </location>
</feature>
<feature type="transmembrane region" description="Helical" evidence="1">
    <location>
        <begin position="42"/>
        <end position="62"/>
    </location>
</feature>
<keyword evidence="1" id="KW-0812">Transmembrane</keyword>
<dbReference type="EMBL" id="CP119391">
    <property type="protein sequence ID" value="WNK18903.1"/>
    <property type="molecule type" value="Genomic_DNA"/>
</dbReference>
<feature type="transmembrane region" description="Helical" evidence="1">
    <location>
        <begin position="353"/>
        <end position="370"/>
    </location>
</feature>
<feature type="transmembrane region" description="Helical" evidence="1">
    <location>
        <begin position="327"/>
        <end position="346"/>
    </location>
</feature>
<proteinExistence type="predicted"/>
<dbReference type="InterPro" id="IPR011642">
    <property type="entry name" value="Gate_dom"/>
</dbReference>
<feature type="transmembrane region" description="Helical" evidence="1">
    <location>
        <begin position="226"/>
        <end position="245"/>
    </location>
</feature>
<organism evidence="3 4">
    <name type="scientific">Halomonas piscis</name>
    <dbReference type="NCBI Taxonomy" id="3031727"/>
    <lineage>
        <taxon>Bacteria</taxon>
        <taxon>Pseudomonadati</taxon>
        <taxon>Pseudomonadota</taxon>
        <taxon>Gammaproteobacteria</taxon>
        <taxon>Oceanospirillales</taxon>
        <taxon>Halomonadaceae</taxon>
        <taxon>Halomonas</taxon>
    </lineage>
</organism>
<sequence>MKNEACLRQLYSISYLPLRSQSMSPSDPSKPQQSSRATVVKLLLPSLLGIFIFFVPITLNGHTTIALDHMVTGARSLMGKGSGLYAMAMIIAGGLYPLLTGTWRENLTNSVFTGLKLIGIPVAGIALTGWGPDFLHTPDMLPFLFDKLVIPVGLIVPIGAIFLALLVSFGLLELIGVLVQPVMRPIWRTPGRSAIDAVASFVGSYSIGLLITNRVYIAGHYSAREAAIIATGFSTVSATFMIIVAKTLDLMSVWNTYFWLTLLITFVVTAITVRLPPLATMDDTSEGGEPVAEPGRRFVTAWRTGLDVAAKAPSLAASVALNFKEGLLMAISILPSIMSVGLAGLLVAKYTPLFDWVGWLFYPFVAIWGLEEARQLAQASAAGLAEMFLPALLMDDAGFVARFAAGVVSVSAVLFFSASIPCILSTRIPLSVGRIVIVWFIRVALSLLLAVPTAMIVNNIG</sequence>
<keyword evidence="4" id="KW-1185">Reference proteome</keyword>
<reference evidence="3 4" key="1">
    <citation type="submission" date="2023-03" db="EMBL/GenBank/DDBJ databases">
        <title>Halomonas sp. nov., isolated from Korean tranditional fermented seafood 'Jeotgal'.</title>
        <authorList>
            <person name="Kim B."/>
            <person name="Shin N.-R."/>
        </authorList>
    </citation>
    <scope>NUCLEOTIDE SEQUENCE [LARGE SCALE GENOMIC DNA]</scope>
    <source>
        <strain evidence="3 4">SG2L-4</strain>
    </source>
</reference>
<feature type="transmembrane region" description="Helical" evidence="1">
    <location>
        <begin position="436"/>
        <end position="457"/>
    </location>
</feature>
<dbReference type="RefSeq" id="WP_311881909.1">
    <property type="nucleotide sequence ID" value="NZ_CP119391.1"/>
</dbReference>
<keyword evidence="1" id="KW-0472">Membrane</keyword>
<accession>A0ABY9YVK3</accession>
<feature type="domain" description="Nucleoside transporter/FeoB GTPase Gate" evidence="2">
    <location>
        <begin position="150"/>
        <end position="248"/>
    </location>
</feature>
<evidence type="ECO:0000256" key="1">
    <source>
        <dbReference type="SAM" id="Phobius"/>
    </source>
</evidence>
<feature type="transmembrane region" description="Helical" evidence="1">
    <location>
        <begin position="111"/>
        <end position="130"/>
    </location>
</feature>
<evidence type="ECO:0000259" key="2">
    <source>
        <dbReference type="Pfam" id="PF07670"/>
    </source>
</evidence>
<evidence type="ECO:0000313" key="4">
    <source>
        <dbReference type="Proteomes" id="UP001301869"/>
    </source>
</evidence>
<dbReference type="Pfam" id="PF07670">
    <property type="entry name" value="Gate"/>
    <property type="match status" value="1"/>
</dbReference>
<feature type="transmembrane region" description="Helical" evidence="1">
    <location>
        <begin position="257"/>
        <end position="275"/>
    </location>
</feature>
<evidence type="ECO:0000313" key="3">
    <source>
        <dbReference type="EMBL" id="WNK18903.1"/>
    </source>
</evidence>
<dbReference type="Proteomes" id="UP001301869">
    <property type="component" value="Chromosome"/>
</dbReference>
<name>A0ABY9YVK3_9GAMM</name>
<feature type="transmembrane region" description="Helical" evidence="1">
    <location>
        <begin position="193"/>
        <end position="211"/>
    </location>
</feature>
<feature type="transmembrane region" description="Helical" evidence="1">
    <location>
        <begin position="150"/>
        <end position="172"/>
    </location>
</feature>
<protein>
    <submittedName>
        <fullName evidence="3">YjiH family protein</fullName>
    </submittedName>
</protein>
<keyword evidence="1" id="KW-1133">Transmembrane helix</keyword>
<gene>
    <name evidence="3" type="ORF">P1P91_08350</name>
</gene>